<dbReference type="AlphaFoldDB" id="A0A060WV50"/>
<proteinExistence type="predicted"/>
<evidence type="ECO:0000313" key="1">
    <source>
        <dbReference type="EMBL" id="CDQ71056.1"/>
    </source>
</evidence>
<name>A0A060WV50_ONCMY</name>
<protein>
    <submittedName>
        <fullName evidence="1">Uncharacterized protein</fullName>
    </submittedName>
</protein>
<reference evidence="1" key="1">
    <citation type="journal article" date="2014" name="Nat. Commun.">
        <title>The rainbow trout genome provides novel insights into evolution after whole-genome duplication in vertebrates.</title>
        <authorList>
            <person name="Berthelot C."/>
            <person name="Brunet F."/>
            <person name="Chalopin D."/>
            <person name="Juanchich A."/>
            <person name="Bernard M."/>
            <person name="Noel B."/>
            <person name="Bento P."/>
            <person name="Da Silva C."/>
            <person name="Labadie K."/>
            <person name="Alberti A."/>
            <person name="Aury J.M."/>
            <person name="Louis A."/>
            <person name="Dehais P."/>
            <person name="Bardou P."/>
            <person name="Montfort J."/>
            <person name="Klopp C."/>
            <person name="Cabau C."/>
            <person name="Gaspin C."/>
            <person name="Thorgaard G.H."/>
            <person name="Boussaha M."/>
            <person name="Quillet E."/>
            <person name="Guyomard R."/>
            <person name="Galiana D."/>
            <person name="Bobe J."/>
            <person name="Volff J.N."/>
            <person name="Genet C."/>
            <person name="Wincker P."/>
            <person name="Jaillon O."/>
            <person name="Roest Crollius H."/>
            <person name="Guiguen Y."/>
        </authorList>
    </citation>
    <scope>NUCLEOTIDE SEQUENCE [LARGE SCALE GENOMIC DNA]</scope>
</reference>
<dbReference type="PaxDb" id="8022-A0A060WV50"/>
<reference evidence="1" key="2">
    <citation type="submission" date="2014-03" db="EMBL/GenBank/DDBJ databases">
        <authorList>
            <person name="Genoscope - CEA"/>
        </authorList>
    </citation>
    <scope>NUCLEOTIDE SEQUENCE</scope>
</reference>
<dbReference type="Proteomes" id="UP000193380">
    <property type="component" value="Unassembled WGS sequence"/>
</dbReference>
<dbReference type="STRING" id="8022.A0A060WV50"/>
<organism evidence="1 2">
    <name type="scientific">Oncorhynchus mykiss</name>
    <name type="common">Rainbow trout</name>
    <name type="synonym">Salmo gairdneri</name>
    <dbReference type="NCBI Taxonomy" id="8022"/>
    <lineage>
        <taxon>Eukaryota</taxon>
        <taxon>Metazoa</taxon>
        <taxon>Chordata</taxon>
        <taxon>Craniata</taxon>
        <taxon>Vertebrata</taxon>
        <taxon>Euteleostomi</taxon>
        <taxon>Actinopterygii</taxon>
        <taxon>Neopterygii</taxon>
        <taxon>Teleostei</taxon>
        <taxon>Protacanthopterygii</taxon>
        <taxon>Salmoniformes</taxon>
        <taxon>Salmonidae</taxon>
        <taxon>Salmoninae</taxon>
        <taxon>Oncorhynchus</taxon>
    </lineage>
</organism>
<sequence length="82" mass="9798">MEKHKVLDQLLEELQRFLLILDRENLSGNATVQKGMLSDLLQSYRCSNELWLNDDLNYIQLPPGRNGWWSVYIWKQQLVHEI</sequence>
<accession>A0A060WV50</accession>
<evidence type="ECO:0000313" key="2">
    <source>
        <dbReference type="Proteomes" id="UP000193380"/>
    </source>
</evidence>
<dbReference type="EMBL" id="FR904747">
    <property type="protein sequence ID" value="CDQ71056.1"/>
    <property type="molecule type" value="Genomic_DNA"/>
</dbReference>
<gene>
    <name evidence="1" type="ORF">GSONMT00043642001</name>
</gene>